<dbReference type="KEGG" id="hba:Hbal_1231"/>
<feature type="domain" description="DUF6456" evidence="1">
    <location>
        <begin position="127"/>
        <end position="239"/>
    </location>
</feature>
<sequence>MSGQTILYMSAERVRRIRRSLRRPSAYISCDSSDPNCRWGIRTHTNNRTRRLFSITQQEMNELIDLHFIQHKAADLVYTWNEDAYLASEMGAKRIGDVIRSNEQLAHLPKSGFQRLVRQALINQGPLNVRLVQTAQAFEKDLELASILLGQVMDWGRIADIRTGRQSVDVEMRSAMIVDAKKRIQQIEQSLSARDLAIIRAACMSELTLNQIELKFGLAKRSAGQRIRAALMHLADVYDYQLQGGRCAV</sequence>
<evidence type="ECO:0000313" key="3">
    <source>
        <dbReference type="Proteomes" id="UP000002745"/>
    </source>
</evidence>
<evidence type="ECO:0000259" key="1">
    <source>
        <dbReference type="Pfam" id="PF20057"/>
    </source>
</evidence>
<dbReference type="HOGENOM" id="CLU_1114625_0_0_5"/>
<dbReference type="Pfam" id="PF20057">
    <property type="entry name" value="DUF6456"/>
    <property type="match status" value="1"/>
</dbReference>
<keyword evidence="3" id="KW-1185">Reference proteome</keyword>
<gene>
    <name evidence="2" type="ordered locus">Hbal_1231</name>
</gene>
<accession>C6XI97</accession>
<dbReference type="EMBL" id="CP001678">
    <property type="protein sequence ID" value="ACT58923.1"/>
    <property type="molecule type" value="Genomic_DNA"/>
</dbReference>
<dbReference type="InterPro" id="IPR045599">
    <property type="entry name" value="DUF6456"/>
</dbReference>
<reference evidence="3" key="1">
    <citation type="journal article" date="2011" name="J. Bacteriol.">
        <title>Genome sequences of eight morphologically diverse alphaproteobacteria.</title>
        <authorList>
            <consortium name="US DOE Joint Genome Institute"/>
            <person name="Brown P.J."/>
            <person name="Kysela D.T."/>
            <person name="Buechlein A."/>
            <person name="Hemmerich C."/>
            <person name="Brun Y.V."/>
        </authorList>
    </citation>
    <scope>NUCLEOTIDE SEQUENCE [LARGE SCALE GENOMIC DNA]</scope>
    <source>
        <strain evidence="3">ATCC 49814 / DSM 5838 / IFAM 1418</strain>
    </source>
</reference>
<evidence type="ECO:0000313" key="2">
    <source>
        <dbReference type="EMBL" id="ACT58923.1"/>
    </source>
</evidence>
<dbReference type="AlphaFoldDB" id="C6XI97"/>
<name>C6XI97_HIRBI</name>
<protein>
    <recommendedName>
        <fullName evidence="1">DUF6456 domain-containing protein</fullName>
    </recommendedName>
</protein>
<proteinExistence type="predicted"/>
<dbReference type="STRING" id="582402.Hbal_1231"/>
<organism evidence="2 3">
    <name type="scientific">Hirschia baltica (strain ATCC 49814 / DSM 5838 / IFAM 1418)</name>
    <dbReference type="NCBI Taxonomy" id="582402"/>
    <lineage>
        <taxon>Bacteria</taxon>
        <taxon>Pseudomonadati</taxon>
        <taxon>Pseudomonadota</taxon>
        <taxon>Alphaproteobacteria</taxon>
        <taxon>Hyphomonadales</taxon>
        <taxon>Hyphomonadaceae</taxon>
        <taxon>Hirschia</taxon>
    </lineage>
</organism>
<dbReference type="Proteomes" id="UP000002745">
    <property type="component" value="Chromosome"/>
</dbReference>